<dbReference type="Gene3D" id="3.90.1530.10">
    <property type="entry name" value="Conserved hypothetical protein from pyrococcus furiosus pfu- 392566-001, ParB domain"/>
    <property type="match status" value="1"/>
</dbReference>
<accession>A9NFT1</accession>
<reference evidence="2 3" key="1">
    <citation type="journal article" date="2011" name="J. Bacteriol.">
        <title>Complete genome and proteome of Acholeplasma laidlawii.</title>
        <authorList>
            <person name="Lazarev V.N."/>
            <person name="Levitskii S.A."/>
            <person name="Basovskii Y.I."/>
            <person name="Chukin M.M."/>
            <person name="Akopian T.A."/>
            <person name="Vereshchagin V.V."/>
            <person name="Kostrjukova E.S."/>
            <person name="Kovaleva G.Y."/>
            <person name="Kazanov M.D."/>
            <person name="Malko D.B."/>
            <person name="Vitreschak A.G."/>
            <person name="Sernova N.V."/>
            <person name="Gelfand M.S."/>
            <person name="Demina I.A."/>
            <person name="Serebryakova M.V."/>
            <person name="Galyamina M.A."/>
            <person name="Vtyurin N.N."/>
            <person name="Rogov S.I."/>
            <person name="Alexeev D.G."/>
            <person name="Ladygina V.G."/>
            <person name="Govorun V.M."/>
        </authorList>
    </citation>
    <scope>NUCLEOTIDE SEQUENCE [LARGE SCALE GENOMIC DNA]</scope>
    <source>
        <strain evidence="2 3">PG-8A</strain>
    </source>
</reference>
<proteinExistence type="predicted"/>
<dbReference type="Proteomes" id="UP000008558">
    <property type="component" value="Chromosome"/>
</dbReference>
<organism evidence="2 3">
    <name type="scientific">Acholeplasma laidlawii (strain PG-8A)</name>
    <dbReference type="NCBI Taxonomy" id="441768"/>
    <lineage>
        <taxon>Bacteria</taxon>
        <taxon>Bacillati</taxon>
        <taxon>Mycoplasmatota</taxon>
        <taxon>Mollicutes</taxon>
        <taxon>Acholeplasmatales</taxon>
        <taxon>Acholeplasmataceae</taxon>
        <taxon>Acholeplasma</taxon>
    </lineage>
</organism>
<gene>
    <name evidence="2" type="ordered locus">ACL_0594</name>
</gene>
<name>A9NFT1_ACHLI</name>
<evidence type="ECO:0000259" key="1">
    <source>
        <dbReference type="SMART" id="SM00470"/>
    </source>
</evidence>
<dbReference type="STRING" id="441768.ACL_0594"/>
<dbReference type="SUPFAM" id="SSF110849">
    <property type="entry name" value="ParB/Sulfiredoxin"/>
    <property type="match status" value="1"/>
</dbReference>
<feature type="domain" description="ParB-like N-terminal" evidence="1">
    <location>
        <begin position="1"/>
        <end position="88"/>
    </location>
</feature>
<dbReference type="RefSeq" id="WP_012242542.1">
    <property type="nucleotide sequence ID" value="NC_010163.1"/>
</dbReference>
<evidence type="ECO:0000313" key="3">
    <source>
        <dbReference type="Proteomes" id="UP000008558"/>
    </source>
</evidence>
<dbReference type="SMART" id="SM00470">
    <property type="entry name" value="ParB"/>
    <property type="match status" value="1"/>
</dbReference>
<dbReference type="AlphaFoldDB" id="A9NFT1"/>
<dbReference type="REBASE" id="17351">
    <property type="entry name" value="M.AlaPGORF594P"/>
</dbReference>
<evidence type="ECO:0000313" key="2">
    <source>
        <dbReference type="EMBL" id="ABX81211.1"/>
    </source>
</evidence>
<dbReference type="eggNOG" id="COG1475">
    <property type="taxonomic scope" value="Bacteria"/>
</dbReference>
<protein>
    <submittedName>
        <fullName evidence="2">ParB-like nuclease domain protein</fullName>
    </submittedName>
</protein>
<dbReference type="GeneID" id="62611444"/>
<dbReference type="KEGG" id="acl:ACL_0594"/>
<dbReference type="HOGENOM" id="CLU_2420242_0_0_14"/>
<dbReference type="InterPro" id="IPR003115">
    <property type="entry name" value="ParB_N"/>
</dbReference>
<keyword evidence="3" id="KW-1185">Reference proteome</keyword>
<dbReference type="InterPro" id="IPR036086">
    <property type="entry name" value="ParB/Sulfiredoxin_sf"/>
</dbReference>
<sequence>MKKVSALQEYENNPRNNDAAIEAVAKSIEAFGFKVPIVITKDHVIIAGHTRLKASLKLGLDEQKNKSKHSDLRIIKQQNLRLGILQNSKKN</sequence>
<dbReference type="EMBL" id="CP000896">
    <property type="protein sequence ID" value="ABX81211.1"/>
    <property type="molecule type" value="Genomic_DNA"/>
</dbReference>
<dbReference type="Pfam" id="PF02195">
    <property type="entry name" value="ParB_N"/>
    <property type="match status" value="1"/>
</dbReference>